<evidence type="ECO:0000256" key="9">
    <source>
        <dbReference type="ARBA" id="ARBA00040993"/>
    </source>
</evidence>
<dbReference type="InterPro" id="IPR018392">
    <property type="entry name" value="LysM"/>
</dbReference>
<evidence type="ECO:0000256" key="11">
    <source>
        <dbReference type="SAM" id="Phobius"/>
    </source>
</evidence>
<evidence type="ECO:0000259" key="12">
    <source>
        <dbReference type="PROSITE" id="PS51782"/>
    </source>
</evidence>
<keyword evidence="5 11" id="KW-1133">Transmembrane helix</keyword>
<feature type="compositionally biased region" description="Polar residues" evidence="10">
    <location>
        <begin position="349"/>
        <end position="363"/>
    </location>
</feature>
<keyword evidence="3" id="KW-1003">Cell membrane</keyword>
<dbReference type="GO" id="GO:0005886">
    <property type="term" value="C:plasma membrane"/>
    <property type="evidence" value="ECO:0007669"/>
    <property type="project" value="UniProtKB-SubCell"/>
</dbReference>
<reference evidence="13" key="2">
    <citation type="submission" date="2025-09" db="UniProtKB">
        <authorList>
            <consortium name="Ensembl"/>
        </authorList>
    </citation>
    <scope>IDENTIFICATION</scope>
</reference>
<feature type="region of interest" description="Disordered" evidence="10">
    <location>
        <begin position="1"/>
        <end position="52"/>
    </location>
</feature>
<organism evidence="13 14">
    <name type="scientific">Pavo cristatus</name>
    <name type="common">Indian peafowl</name>
    <name type="synonym">Blue peafowl</name>
    <dbReference type="NCBI Taxonomy" id="9049"/>
    <lineage>
        <taxon>Eukaryota</taxon>
        <taxon>Metazoa</taxon>
        <taxon>Chordata</taxon>
        <taxon>Craniata</taxon>
        <taxon>Vertebrata</taxon>
        <taxon>Euteleostomi</taxon>
        <taxon>Archelosauria</taxon>
        <taxon>Archosauria</taxon>
        <taxon>Dinosauria</taxon>
        <taxon>Saurischia</taxon>
        <taxon>Theropoda</taxon>
        <taxon>Coelurosauria</taxon>
        <taxon>Aves</taxon>
        <taxon>Neognathae</taxon>
        <taxon>Galloanserae</taxon>
        <taxon>Galliformes</taxon>
        <taxon>Phasianidae</taxon>
        <taxon>Phasianinae</taxon>
        <taxon>Pavo</taxon>
    </lineage>
</organism>
<evidence type="ECO:0000256" key="5">
    <source>
        <dbReference type="ARBA" id="ARBA00022989"/>
    </source>
</evidence>
<feature type="domain" description="LysM" evidence="12">
    <location>
        <begin position="144"/>
        <end position="188"/>
    </location>
</feature>
<evidence type="ECO:0000256" key="7">
    <source>
        <dbReference type="ARBA" id="ARBA00023136"/>
    </source>
</evidence>
<reference evidence="13" key="1">
    <citation type="submission" date="2025-08" db="UniProtKB">
        <authorList>
            <consortium name="Ensembl"/>
        </authorList>
    </citation>
    <scope>IDENTIFICATION</scope>
</reference>
<evidence type="ECO:0000256" key="6">
    <source>
        <dbReference type="ARBA" id="ARBA00023034"/>
    </source>
</evidence>
<dbReference type="Ensembl" id="ENSPSTT00000006515.1">
    <property type="protein sequence ID" value="ENSPSTP00000006213.1"/>
    <property type="gene ID" value="ENSPSTG00000004397.1"/>
</dbReference>
<proteinExistence type="predicted"/>
<comment type="subcellular location">
    <subcellularLocation>
        <location evidence="1">Cell membrane</location>
        <topology evidence="1">Single-pass membrane protein</topology>
    </subcellularLocation>
    <subcellularLocation>
        <location evidence="2">Golgi apparatus</location>
    </subcellularLocation>
</comment>
<dbReference type="Pfam" id="PF01476">
    <property type="entry name" value="LysM"/>
    <property type="match status" value="1"/>
</dbReference>
<keyword evidence="14" id="KW-1185">Reference proteome</keyword>
<accession>A0A8C9L789</accession>
<dbReference type="AlphaFoldDB" id="A0A8C9L789"/>
<dbReference type="InterPro" id="IPR036779">
    <property type="entry name" value="LysM_dom_sf"/>
</dbReference>
<dbReference type="GO" id="GO:0007030">
    <property type="term" value="P:Golgi organization"/>
    <property type="evidence" value="ECO:0007669"/>
    <property type="project" value="TreeGrafter"/>
</dbReference>
<protein>
    <recommendedName>
        <fullName evidence="9">LysM and putative peptidoglycan-binding domain-containing protein 3</fullName>
    </recommendedName>
</protein>
<feature type="region of interest" description="Disordered" evidence="10">
    <location>
        <begin position="349"/>
        <end position="368"/>
    </location>
</feature>
<keyword evidence="6" id="KW-0333">Golgi apparatus</keyword>
<evidence type="ECO:0000313" key="14">
    <source>
        <dbReference type="Proteomes" id="UP000694428"/>
    </source>
</evidence>
<dbReference type="CDD" id="cd00118">
    <property type="entry name" value="LysM"/>
    <property type="match status" value="1"/>
</dbReference>
<dbReference type="GO" id="GO:0005794">
    <property type="term" value="C:Golgi apparatus"/>
    <property type="evidence" value="ECO:0007669"/>
    <property type="project" value="UniProtKB-SubCell"/>
</dbReference>
<evidence type="ECO:0000256" key="3">
    <source>
        <dbReference type="ARBA" id="ARBA00022475"/>
    </source>
</evidence>
<dbReference type="PANTHER" id="PTHR20932:SF5">
    <property type="entry name" value="AND PUTATIVE PEPTIDOGLYCAN-BINDING DOMAIN-CONTAINING PROTEIN 3-RELATED"/>
    <property type="match status" value="1"/>
</dbReference>
<dbReference type="PANTHER" id="PTHR20932">
    <property type="entry name" value="LYSM AND PUTATIVE PEPTIDOGLYCAN-BINDING DOMAIN-CONTAINING PROTEIN"/>
    <property type="match status" value="1"/>
</dbReference>
<comment type="function">
    <text evidence="8">Essential for Golgi structural integrity.</text>
</comment>
<dbReference type="InterPro" id="IPR045030">
    <property type="entry name" value="LYSM1-4"/>
</dbReference>
<evidence type="ECO:0000256" key="1">
    <source>
        <dbReference type="ARBA" id="ARBA00004162"/>
    </source>
</evidence>
<name>A0A8C9L789_PAVCR</name>
<sequence>MRRKGLLKRALPATKTQQLATRPTTAATAAQAQHGAASPHSTRLPPPAAALLSAAPGRGCRADVAAMRSSGGVGGSRLGSMAGRGPGCSLQLPAGTQPPGGGHVYPGESEGLEEESEVFELRPRGREKVRRSTSRDRLDGIILLTRDIQEGDTLNAIALQYCCSVADIKRVNNLINDQDFFALRSIKIPVKKFSVLTETHVSPKGRTVLRPAHYSPEVQEASPSDKFTANETAGNFLKEVDRDIEEIVKCNDTKRENLNEVVSALAAQQVCFETDGRSKKCKDPYYGADWGIGWWTAVVIMLIIGIITPVFYLLYYEVLVKADVSHHSTMESAHSFVTAASHQKQIENGRNPANSINVDSQGDLQPYNRKPQANVIHRHIT</sequence>
<keyword evidence="7 11" id="KW-0472">Membrane</keyword>
<dbReference type="Gene3D" id="3.10.350.10">
    <property type="entry name" value="LysM domain"/>
    <property type="match status" value="1"/>
</dbReference>
<evidence type="ECO:0000256" key="2">
    <source>
        <dbReference type="ARBA" id="ARBA00004555"/>
    </source>
</evidence>
<evidence type="ECO:0000313" key="13">
    <source>
        <dbReference type="Ensembl" id="ENSPSTP00000006213.1"/>
    </source>
</evidence>
<evidence type="ECO:0000256" key="10">
    <source>
        <dbReference type="SAM" id="MobiDB-lite"/>
    </source>
</evidence>
<evidence type="ECO:0000256" key="4">
    <source>
        <dbReference type="ARBA" id="ARBA00022692"/>
    </source>
</evidence>
<dbReference type="PROSITE" id="PS51782">
    <property type="entry name" value="LYSM"/>
    <property type="match status" value="1"/>
</dbReference>
<keyword evidence="4 11" id="KW-0812">Transmembrane</keyword>
<feature type="transmembrane region" description="Helical" evidence="11">
    <location>
        <begin position="292"/>
        <end position="315"/>
    </location>
</feature>
<feature type="compositionally biased region" description="Low complexity" evidence="10">
    <location>
        <begin position="16"/>
        <end position="37"/>
    </location>
</feature>
<evidence type="ECO:0000256" key="8">
    <source>
        <dbReference type="ARBA" id="ARBA00037465"/>
    </source>
</evidence>
<dbReference type="Proteomes" id="UP000694428">
    <property type="component" value="Unplaced"/>
</dbReference>
<dbReference type="SMART" id="SM00257">
    <property type="entry name" value="LysM"/>
    <property type="match status" value="1"/>
</dbReference>